<dbReference type="GO" id="GO:0036376">
    <property type="term" value="P:sodium ion export across plasma membrane"/>
    <property type="evidence" value="ECO:0007669"/>
    <property type="project" value="InterPro"/>
</dbReference>
<feature type="transmembrane region" description="Helical" evidence="5">
    <location>
        <begin position="398"/>
        <end position="416"/>
    </location>
</feature>
<proteinExistence type="predicted"/>
<keyword evidence="2 5" id="KW-0812">Transmembrane</keyword>
<gene>
    <name evidence="7" type="ORF">DNG_06854</name>
</gene>
<feature type="transmembrane region" description="Helical" evidence="5">
    <location>
        <begin position="70"/>
        <end position="93"/>
    </location>
</feature>
<feature type="transmembrane region" description="Helical" evidence="5">
    <location>
        <begin position="436"/>
        <end position="467"/>
    </location>
</feature>
<evidence type="ECO:0000256" key="5">
    <source>
        <dbReference type="SAM" id="Phobius"/>
    </source>
</evidence>
<feature type="transmembrane region" description="Helical" evidence="5">
    <location>
        <begin position="242"/>
        <end position="260"/>
    </location>
</feature>
<feature type="transmembrane region" description="Helical" evidence="5">
    <location>
        <begin position="363"/>
        <end position="386"/>
    </location>
</feature>
<reference evidence="7" key="1">
    <citation type="submission" date="2018-03" db="EMBL/GenBank/DDBJ databases">
        <authorList>
            <person name="Guldener U."/>
        </authorList>
    </citation>
    <scope>NUCLEOTIDE SEQUENCE</scope>
</reference>
<sequence>MPTLDVSELNVAISILGAFIVLFGLLSIKIKGSWYLGEALPSVIVGIALGPVGANFIHVDRWVTGSQPQISALTLGIVRMVIGIQVLMAGYQLPAKYQLHRWKEMMLCLLPVMTGMWLLTCGCIIATVPKITTLIALCIAACVTPTDPVLSQSIAKGPFADKYVPRPLREIISSEAGANDGFAFPFLMLATYLIRHADIPIGEDGVTGHISRAVSVLARSGEIGRLGGGPGEAMKHWFLETWLYMILVAPIYGATIGYLSSKAIHYCLRRKWINDETFLIFPTAIGLFVLGTAGSIGISDLLACFAAGTALNWDGKYLAETELRHDEVNNAIDLILNVGGFMYIGVIIPWSEFHQPDVTGITIGRLFGLGFMILLLRRIPAILLMYKLMPGVCANWKEALFMGYFGPIGVGAVFYLEHTRVHMYPDLGFGNEEETILMQAIGPVVMWLVLFSVVVHGLSIPILDLIYRQRNVKPIMKDAIETRRLSLHAAPPGTNVESNSTGVVEFGSFSRQDTGDQVLPTTKNDVISYAV</sequence>
<keyword evidence="3 5" id="KW-1133">Transmembrane helix</keyword>
<keyword evidence="8" id="KW-1185">Reference proteome</keyword>
<dbReference type="GO" id="GO:0042391">
    <property type="term" value="P:regulation of membrane potential"/>
    <property type="evidence" value="ECO:0007669"/>
    <property type="project" value="InterPro"/>
</dbReference>
<comment type="caution">
    <text evidence="7">The sequence shown here is derived from an EMBL/GenBank/DDBJ whole genome shotgun (WGS) entry which is preliminary data.</text>
</comment>
<protein>
    <submittedName>
        <fullName evidence="7">Related to Na+/H+-exchanging protein</fullName>
    </submittedName>
</protein>
<feature type="transmembrane region" description="Helical" evidence="5">
    <location>
        <begin position="12"/>
        <end position="28"/>
    </location>
</feature>
<evidence type="ECO:0000313" key="8">
    <source>
        <dbReference type="Proteomes" id="UP001187682"/>
    </source>
</evidence>
<evidence type="ECO:0000256" key="4">
    <source>
        <dbReference type="ARBA" id="ARBA00023136"/>
    </source>
</evidence>
<dbReference type="AlphaFoldDB" id="A0AAE8SWU7"/>
<feature type="transmembrane region" description="Helical" evidence="5">
    <location>
        <begin position="40"/>
        <end position="58"/>
    </location>
</feature>
<feature type="domain" description="Cation/H+ exchanger transmembrane" evidence="6">
    <location>
        <begin position="20"/>
        <end position="463"/>
    </location>
</feature>
<name>A0AAE8SWU7_9PEZI</name>
<evidence type="ECO:0000256" key="2">
    <source>
        <dbReference type="ARBA" id="ARBA00022692"/>
    </source>
</evidence>
<keyword evidence="4 5" id="KW-0472">Membrane</keyword>
<evidence type="ECO:0000256" key="3">
    <source>
        <dbReference type="ARBA" id="ARBA00022989"/>
    </source>
</evidence>
<evidence type="ECO:0000313" key="7">
    <source>
        <dbReference type="EMBL" id="SPO04171.1"/>
    </source>
</evidence>
<evidence type="ECO:0000256" key="1">
    <source>
        <dbReference type="ARBA" id="ARBA00004141"/>
    </source>
</evidence>
<comment type="subcellular location">
    <subcellularLocation>
        <location evidence="1">Membrane</location>
        <topology evidence="1">Multi-pass membrane protein</topology>
    </subcellularLocation>
</comment>
<accession>A0AAE8SWU7</accession>
<organism evidence="7 8">
    <name type="scientific">Cephalotrichum gorgonifer</name>
    <dbReference type="NCBI Taxonomy" id="2041049"/>
    <lineage>
        <taxon>Eukaryota</taxon>
        <taxon>Fungi</taxon>
        <taxon>Dikarya</taxon>
        <taxon>Ascomycota</taxon>
        <taxon>Pezizomycotina</taxon>
        <taxon>Sordariomycetes</taxon>
        <taxon>Hypocreomycetidae</taxon>
        <taxon>Microascales</taxon>
        <taxon>Microascaceae</taxon>
        <taxon>Cephalotrichum</taxon>
    </lineage>
</organism>
<dbReference type="GO" id="GO:0120029">
    <property type="term" value="P:proton export across plasma membrane"/>
    <property type="evidence" value="ECO:0007669"/>
    <property type="project" value="InterPro"/>
</dbReference>
<evidence type="ECO:0000259" key="6">
    <source>
        <dbReference type="Pfam" id="PF00999"/>
    </source>
</evidence>
<dbReference type="GO" id="GO:0015385">
    <property type="term" value="F:sodium:proton antiporter activity"/>
    <property type="evidence" value="ECO:0007669"/>
    <property type="project" value="InterPro"/>
</dbReference>
<dbReference type="PANTHER" id="PTHR31382">
    <property type="entry name" value="NA(+)/H(+) ANTIPORTER"/>
    <property type="match status" value="1"/>
</dbReference>
<dbReference type="Proteomes" id="UP001187682">
    <property type="component" value="Unassembled WGS sequence"/>
</dbReference>
<dbReference type="InterPro" id="IPR004712">
    <property type="entry name" value="Na+/H+_antiporter_fungi"/>
</dbReference>
<dbReference type="EMBL" id="ONZQ02000009">
    <property type="protein sequence ID" value="SPO04171.1"/>
    <property type="molecule type" value="Genomic_DNA"/>
</dbReference>
<dbReference type="Pfam" id="PF00999">
    <property type="entry name" value="Na_H_Exchanger"/>
    <property type="match status" value="1"/>
</dbReference>
<dbReference type="GO" id="GO:0005886">
    <property type="term" value="C:plasma membrane"/>
    <property type="evidence" value="ECO:0007669"/>
    <property type="project" value="InterPro"/>
</dbReference>
<dbReference type="PANTHER" id="PTHR31382:SF3">
    <property type="entry name" value="SODIUM ION_PROTON EXCHANGER (EUROFUNG)"/>
    <property type="match status" value="1"/>
</dbReference>
<dbReference type="InterPro" id="IPR006153">
    <property type="entry name" value="Cation/H_exchanger_TM"/>
</dbReference>
<feature type="transmembrane region" description="Helical" evidence="5">
    <location>
        <begin position="105"/>
        <end position="128"/>
    </location>
</feature>
<feature type="transmembrane region" description="Helical" evidence="5">
    <location>
        <begin position="272"/>
        <end position="290"/>
    </location>
</feature>